<keyword evidence="3" id="KW-1185">Reference proteome</keyword>
<dbReference type="Proteomes" id="UP000658225">
    <property type="component" value="Unassembled WGS sequence"/>
</dbReference>
<dbReference type="EMBL" id="JADBEL010000001">
    <property type="protein sequence ID" value="MBE1553305.1"/>
    <property type="molecule type" value="Genomic_DNA"/>
</dbReference>
<organism evidence="2 3">
    <name type="scientific">Sporosarcina limicola</name>
    <dbReference type="NCBI Taxonomy" id="34101"/>
    <lineage>
        <taxon>Bacteria</taxon>
        <taxon>Bacillati</taxon>
        <taxon>Bacillota</taxon>
        <taxon>Bacilli</taxon>
        <taxon>Bacillales</taxon>
        <taxon>Caryophanaceae</taxon>
        <taxon>Sporosarcina</taxon>
    </lineage>
</organism>
<keyword evidence="1" id="KW-0732">Signal</keyword>
<evidence type="ECO:0008006" key="4">
    <source>
        <dbReference type="Google" id="ProtNLM"/>
    </source>
</evidence>
<sequence length="55" mass="5689">MKKKSFLFSVVILLSMAFTPLASAGSHPELGQGDGGGGIKKPVPICDNKGNCMLP</sequence>
<accession>A0A927RBE6</accession>
<gene>
    <name evidence="2" type="ORF">H4683_000374</name>
</gene>
<comment type="caution">
    <text evidence="2">The sequence shown here is derived from an EMBL/GenBank/DDBJ whole genome shotgun (WGS) entry which is preliminary data.</text>
</comment>
<dbReference type="AlphaFoldDB" id="A0A927RBE6"/>
<feature type="chain" id="PRO_5036921271" description="Secreted protein" evidence="1">
    <location>
        <begin position="25"/>
        <end position="55"/>
    </location>
</feature>
<evidence type="ECO:0000256" key="1">
    <source>
        <dbReference type="SAM" id="SignalP"/>
    </source>
</evidence>
<proteinExistence type="predicted"/>
<dbReference type="RefSeq" id="WP_192597109.1">
    <property type="nucleotide sequence ID" value="NZ_JADBEL010000001.1"/>
</dbReference>
<evidence type="ECO:0000313" key="2">
    <source>
        <dbReference type="EMBL" id="MBE1553305.1"/>
    </source>
</evidence>
<feature type="signal peptide" evidence="1">
    <location>
        <begin position="1"/>
        <end position="24"/>
    </location>
</feature>
<reference evidence="2" key="1">
    <citation type="submission" date="2020-10" db="EMBL/GenBank/DDBJ databases">
        <title>Genomic Encyclopedia of Type Strains, Phase IV (KMG-IV): sequencing the most valuable type-strain genomes for metagenomic binning, comparative biology and taxonomic classification.</title>
        <authorList>
            <person name="Goeker M."/>
        </authorList>
    </citation>
    <scope>NUCLEOTIDE SEQUENCE</scope>
    <source>
        <strain evidence="2">DSM 13886</strain>
    </source>
</reference>
<evidence type="ECO:0000313" key="3">
    <source>
        <dbReference type="Proteomes" id="UP000658225"/>
    </source>
</evidence>
<name>A0A927RBE6_9BACL</name>
<protein>
    <recommendedName>
        <fullName evidence="4">Secreted protein</fullName>
    </recommendedName>
</protein>